<feature type="compositionally biased region" description="Basic and acidic residues" evidence="1">
    <location>
        <begin position="73"/>
        <end position="84"/>
    </location>
</feature>
<evidence type="ECO:0000256" key="1">
    <source>
        <dbReference type="SAM" id="MobiDB-lite"/>
    </source>
</evidence>
<feature type="region of interest" description="Disordered" evidence="1">
    <location>
        <begin position="34"/>
        <end position="84"/>
    </location>
</feature>
<keyword evidence="3" id="KW-1185">Reference proteome</keyword>
<evidence type="ECO:0000313" key="2">
    <source>
        <dbReference type="EMBL" id="GAA1545342.1"/>
    </source>
</evidence>
<sequence length="84" mass="9369">MVDRCTRKRGVDLSSITYRDMGVSCSPMLERDHLPSILVRPGEPDEGRFRGTEQESDAPTRRADRPVLGGRASVHDEVRSGHHA</sequence>
<dbReference type="EMBL" id="BAAAOR010000041">
    <property type="protein sequence ID" value="GAA1545342.1"/>
    <property type="molecule type" value="Genomic_DNA"/>
</dbReference>
<accession>A0ABN2BQ40</accession>
<gene>
    <name evidence="2" type="ORF">GCM10009788_54680</name>
</gene>
<proteinExistence type="predicted"/>
<name>A0ABN2BQ40_9ACTN</name>
<protein>
    <submittedName>
        <fullName evidence="2">Uncharacterized protein</fullName>
    </submittedName>
</protein>
<comment type="caution">
    <text evidence="2">The sequence shown here is derived from an EMBL/GenBank/DDBJ whole genome shotgun (WGS) entry which is preliminary data.</text>
</comment>
<dbReference type="Proteomes" id="UP001500842">
    <property type="component" value="Unassembled WGS sequence"/>
</dbReference>
<reference evidence="2 3" key="1">
    <citation type="journal article" date="2019" name="Int. J. Syst. Evol. Microbiol.">
        <title>The Global Catalogue of Microorganisms (GCM) 10K type strain sequencing project: providing services to taxonomists for standard genome sequencing and annotation.</title>
        <authorList>
            <consortium name="The Broad Institute Genomics Platform"/>
            <consortium name="The Broad Institute Genome Sequencing Center for Infectious Disease"/>
            <person name="Wu L."/>
            <person name="Ma J."/>
        </authorList>
    </citation>
    <scope>NUCLEOTIDE SEQUENCE [LARGE SCALE GENOMIC DNA]</scope>
    <source>
        <strain evidence="2 3">JCM 14942</strain>
    </source>
</reference>
<evidence type="ECO:0000313" key="3">
    <source>
        <dbReference type="Proteomes" id="UP001500842"/>
    </source>
</evidence>
<feature type="compositionally biased region" description="Basic and acidic residues" evidence="1">
    <location>
        <begin position="42"/>
        <end position="65"/>
    </location>
</feature>
<organism evidence="2 3">
    <name type="scientific">Nocardioides humi</name>
    <dbReference type="NCBI Taxonomy" id="449461"/>
    <lineage>
        <taxon>Bacteria</taxon>
        <taxon>Bacillati</taxon>
        <taxon>Actinomycetota</taxon>
        <taxon>Actinomycetes</taxon>
        <taxon>Propionibacteriales</taxon>
        <taxon>Nocardioidaceae</taxon>
        <taxon>Nocardioides</taxon>
    </lineage>
</organism>